<accession>A0A495ICA1</accession>
<dbReference type="CDD" id="cd03801">
    <property type="entry name" value="GT4_PimA-like"/>
    <property type="match status" value="1"/>
</dbReference>
<proteinExistence type="predicted"/>
<dbReference type="RefSeq" id="WP_170159831.1">
    <property type="nucleotide sequence ID" value="NZ_RBKS01000001.1"/>
</dbReference>
<dbReference type="EMBL" id="RBKS01000001">
    <property type="protein sequence ID" value="RKR73549.1"/>
    <property type="molecule type" value="Genomic_DNA"/>
</dbReference>
<dbReference type="Proteomes" id="UP000280008">
    <property type="component" value="Unassembled WGS sequence"/>
</dbReference>
<dbReference type="PANTHER" id="PTHR12526:SF600">
    <property type="entry name" value="GLYCOSYL TRANSFERASE GROUP 1"/>
    <property type="match status" value="1"/>
</dbReference>
<name>A0A495ICA1_9MICO</name>
<comment type="caution">
    <text evidence="1">The sequence shown here is derived from an EMBL/GenBank/DDBJ whole genome shotgun (WGS) entry which is preliminary data.</text>
</comment>
<dbReference type="AlphaFoldDB" id="A0A495ICA1"/>
<dbReference type="Gene3D" id="3.40.50.2000">
    <property type="entry name" value="Glycogen Phosphorylase B"/>
    <property type="match status" value="1"/>
</dbReference>
<dbReference type="Pfam" id="PF13692">
    <property type="entry name" value="Glyco_trans_1_4"/>
    <property type="match status" value="1"/>
</dbReference>
<gene>
    <name evidence="1" type="ORF">C8E83_0642</name>
</gene>
<dbReference type="PANTHER" id="PTHR12526">
    <property type="entry name" value="GLYCOSYLTRANSFERASE"/>
    <property type="match status" value="1"/>
</dbReference>
<keyword evidence="1" id="KW-0808">Transferase</keyword>
<organism evidence="1 2">
    <name type="scientific">Frondihabitans australicus</name>
    <dbReference type="NCBI Taxonomy" id="386892"/>
    <lineage>
        <taxon>Bacteria</taxon>
        <taxon>Bacillati</taxon>
        <taxon>Actinomycetota</taxon>
        <taxon>Actinomycetes</taxon>
        <taxon>Micrococcales</taxon>
        <taxon>Microbacteriaceae</taxon>
        <taxon>Frondihabitans</taxon>
    </lineage>
</organism>
<protein>
    <submittedName>
        <fullName evidence="1">Glycosyltransferase involved in cell wall biosynthesis</fullName>
    </submittedName>
</protein>
<reference evidence="1" key="1">
    <citation type="submission" date="2018-10" db="EMBL/GenBank/DDBJ databases">
        <title>Sequencing the genomes of 1000 actinobacteria strains.</title>
        <authorList>
            <person name="Klenk H.-P."/>
        </authorList>
    </citation>
    <scope>NUCLEOTIDE SEQUENCE [LARGE SCALE GENOMIC DNA]</scope>
    <source>
        <strain evidence="1">DSM 17894</strain>
    </source>
</reference>
<dbReference type="GO" id="GO:0016757">
    <property type="term" value="F:glycosyltransferase activity"/>
    <property type="evidence" value="ECO:0007669"/>
    <property type="project" value="TreeGrafter"/>
</dbReference>
<evidence type="ECO:0000313" key="2">
    <source>
        <dbReference type="Proteomes" id="UP000280008"/>
    </source>
</evidence>
<evidence type="ECO:0000313" key="1">
    <source>
        <dbReference type="EMBL" id="RKR73549.1"/>
    </source>
</evidence>
<keyword evidence="2" id="KW-1185">Reference proteome</keyword>
<sequence>MRSIVVSKFVPWPPNSGDKRRTLAIARALKDVGEVVICGFAADGEDVAGLASQGFEVRAVPLRRGILKTLVGLVHGQSLSGARFWDADLAEAVASATGDPFDTIVVVHPQLQMYLPKGAWSRAVIDMQNVESALAARVAATRRGVARALYAIDSIALRRLERRAGRARLVTAVSEGDKRELVTAIHADNVLVVPNAWDSATPLPPTVDPVVSFVALLSWGPNVAAAVWFATNVWPRVIEAVPEARLHLVGREPSAEVRGLASESVVVTGTVDRLEPWYEASAISVAPLLAGGGSRLKILESLAFGRPVVATAIGVEGLEDLIGDGVVVADDVEGMAREIITLLRDPALAQRIGEAGVEAVDSRHSWRSATEPLLAAVASSTAVGSTP</sequence>
<dbReference type="SUPFAM" id="SSF53756">
    <property type="entry name" value="UDP-Glycosyltransferase/glycogen phosphorylase"/>
    <property type="match status" value="1"/>
</dbReference>